<reference evidence="1 2" key="2">
    <citation type="submission" date="2009-03" db="EMBL/GenBank/DDBJ databases">
        <title>Draft genome sequence of Coprococcus comes (ATCC 27758).</title>
        <authorList>
            <person name="Sudarsanam P."/>
            <person name="Ley R."/>
            <person name="Guruge J."/>
            <person name="Turnbaugh P.J."/>
            <person name="Mahowald M."/>
            <person name="Liep D."/>
            <person name="Gordon J."/>
        </authorList>
    </citation>
    <scope>NUCLEOTIDE SEQUENCE [LARGE SCALE GENOMIC DNA]</scope>
    <source>
        <strain evidence="1 2">ATCC 27758</strain>
    </source>
</reference>
<dbReference type="EMBL" id="ABVR01000042">
    <property type="protein sequence ID" value="EEG88709.1"/>
    <property type="molecule type" value="Genomic_DNA"/>
</dbReference>
<accession>C0BCA8</accession>
<dbReference type="AlphaFoldDB" id="C0BCA8"/>
<gene>
    <name evidence="1" type="ORF">COPCOM_02799</name>
</gene>
<evidence type="ECO:0000313" key="1">
    <source>
        <dbReference type="EMBL" id="EEG88709.1"/>
    </source>
</evidence>
<protein>
    <submittedName>
        <fullName evidence="1">Uncharacterized protein</fullName>
    </submittedName>
</protein>
<comment type="caution">
    <text evidence="1">The sequence shown here is derived from an EMBL/GenBank/DDBJ whole genome shotgun (WGS) entry which is preliminary data.</text>
</comment>
<sequence>MIGLKKRDIKKALKAGAKAGGMSLADVRENIEATIDEAMNSTDPEVQANFKKYFGNKRPTPEEYIYIITKKDKGKIIIKGSWKCFTKL</sequence>
<organism evidence="1 2">
    <name type="scientific">Coprococcus comes ATCC 27758</name>
    <dbReference type="NCBI Taxonomy" id="470146"/>
    <lineage>
        <taxon>Bacteria</taxon>
        <taxon>Bacillati</taxon>
        <taxon>Bacillota</taxon>
        <taxon>Clostridia</taxon>
        <taxon>Lachnospirales</taxon>
        <taxon>Lachnospiraceae</taxon>
        <taxon>Coprococcus</taxon>
    </lineage>
</organism>
<dbReference type="HOGENOM" id="CLU_195131_2_0_9"/>
<evidence type="ECO:0000313" key="2">
    <source>
        <dbReference type="Proteomes" id="UP000003793"/>
    </source>
</evidence>
<reference evidence="1 2" key="1">
    <citation type="submission" date="2009-02" db="EMBL/GenBank/DDBJ databases">
        <authorList>
            <person name="Fulton L."/>
            <person name="Clifton S."/>
            <person name="Fulton B."/>
            <person name="Xu J."/>
            <person name="Minx P."/>
            <person name="Pepin K.H."/>
            <person name="Johnson M."/>
            <person name="Bhonagiri V."/>
            <person name="Nash W.E."/>
            <person name="Mardis E.R."/>
            <person name="Wilson R.K."/>
        </authorList>
    </citation>
    <scope>NUCLEOTIDE SEQUENCE [LARGE SCALE GENOMIC DNA]</scope>
    <source>
        <strain evidence="1 2">ATCC 27758</strain>
    </source>
</reference>
<proteinExistence type="predicted"/>
<name>C0BCA8_9FIRM</name>
<dbReference type="Proteomes" id="UP000003793">
    <property type="component" value="Unassembled WGS sequence"/>
</dbReference>